<keyword evidence="2 5" id="KW-0808">Transferase</keyword>
<feature type="active site" description="Proton donor/acceptor" evidence="3">
    <location>
        <position position="254"/>
    </location>
</feature>
<reference evidence="8" key="1">
    <citation type="journal article" date="2020" name="Phytopathology">
        <title>Genome sequence of the chestnut blight fungus Cryphonectria parasitica EP155: A fundamental resource for an archetypical invasive plant pathogen.</title>
        <authorList>
            <person name="Crouch J.A."/>
            <person name="Dawe A."/>
            <person name="Aerts A."/>
            <person name="Barry K."/>
            <person name="Churchill A.C.L."/>
            <person name="Grimwood J."/>
            <person name="Hillman B."/>
            <person name="Milgroom M.G."/>
            <person name="Pangilinan J."/>
            <person name="Smith M."/>
            <person name="Salamov A."/>
            <person name="Schmutz J."/>
            <person name="Yadav J."/>
            <person name="Grigoriev I.V."/>
            <person name="Nuss D."/>
        </authorList>
    </citation>
    <scope>NUCLEOTIDE SEQUENCE</scope>
    <source>
        <strain evidence="8">EP155</strain>
    </source>
</reference>
<dbReference type="InterPro" id="IPR013528">
    <property type="entry name" value="HMG_CoA_synth_N"/>
</dbReference>
<dbReference type="PROSITE" id="PS01226">
    <property type="entry name" value="HMG_COA_SYNTHASE"/>
    <property type="match status" value="1"/>
</dbReference>
<feature type="active site" description="Acyl-thioester intermediate" evidence="3">
    <location>
        <position position="118"/>
    </location>
</feature>
<feature type="domain" description="Hydroxymethylglutaryl-coenzyme A synthase N-terminal" evidence="6">
    <location>
        <begin position="3"/>
        <end position="175"/>
    </location>
</feature>
<feature type="binding site" evidence="4">
    <location>
        <position position="210"/>
    </location>
    <ligand>
        <name>CoA</name>
        <dbReference type="ChEBI" id="CHEBI:57287"/>
    </ligand>
</feature>
<dbReference type="EMBL" id="MU032347">
    <property type="protein sequence ID" value="KAF3765285.1"/>
    <property type="molecule type" value="Genomic_DNA"/>
</dbReference>
<dbReference type="InterPro" id="IPR013746">
    <property type="entry name" value="HMG_CoA_synt_C_dom"/>
</dbReference>
<dbReference type="AlphaFoldDB" id="A0A9P4Y349"/>
<evidence type="ECO:0000313" key="9">
    <source>
        <dbReference type="Proteomes" id="UP000803844"/>
    </source>
</evidence>
<dbReference type="InterPro" id="IPR000590">
    <property type="entry name" value="HMG_CoA_synt_AS"/>
</dbReference>
<dbReference type="FunFam" id="3.40.47.10:FF:000008">
    <property type="entry name" value="3-hydroxy-3-methylglutaryl coenzyme A synthase"/>
    <property type="match status" value="1"/>
</dbReference>
<protein>
    <recommendedName>
        <fullName evidence="5">Hydroxymethylglutaryl-CoA synthase</fullName>
        <shortName evidence="5">HMG-CoA synthase</shortName>
        <ecNumber evidence="5">2.3.3.10</ecNumber>
    </recommendedName>
    <alternativeName>
        <fullName evidence="5">3-hydroxy-3-methylglutaryl coenzyme A synthase</fullName>
    </alternativeName>
</protein>
<dbReference type="InterPro" id="IPR010122">
    <property type="entry name" value="HMG_CoA_synthase_euk"/>
</dbReference>
<comment type="catalytic activity">
    <reaction evidence="5">
        <text>acetoacetyl-CoA + acetyl-CoA + H2O = (3S)-3-hydroxy-3-methylglutaryl-CoA + CoA + H(+)</text>
        <dbReference type="Rhea" id="RHEA:10188"/>
        <dbReference type="ChEBI" id="CHEBI:15377"/>
        <dbReference type="ChEBI" id="CHEBI:15378"/>
        <dbReference type="ChEBI" id="CHEBI:43074"/>
        <dbReference type="ChEBI" id="CHEBI:57286"/>
        <dbReference type="ChEBI" id="CHEBI:57287"/>
        <dbReference type="ChEBI" id="CHEBI:57288"/>
        <dbReference type="EC" id="2.3.3.10"/>
    </reaction>
</comment>
<dbReference type="GO" id="GO:0004421">
    <property type="term" value="F:hydroxymethylglutaryl-CoA synthase activity"/>
    <property type="evidence" value="ECO:0007669"/>
    <property type="project" value="UniProtKB-EC"/>
</dbReference>
<dbReference type="RefSeq" id="XP_040776246.1">
    <property type="nucleotide sequence ID" value="XM_040924667.1"/>
</dbReference>
<dbReference type="GeneID" id="63841796"/>
<dbReference type="OrthoDB" id="1269963at2759"/>
<accession>A0A9P4Y349</accession>
<feature type="binding site" evidence="4">
    <location>
        <position position="263"/>
    </location>
    <ligand>
        <name>CoA</name>
        <dbReference type="ChEBI" id="CHEBI:57287"/>
    </ligand>
</feature>
<gene>
    <name evidence="8" type="ORF">M406DRAFT_60074</name>
</gene>
<dbReference type="Pfam" id="PF08540">
    <property type="entry name" value="HMG_CoA_synt_C"/>
    <property type="match status" value="1"/>
</dbReference>
<evidence type="ECO:0000259" key="6">
    <source>
        <dbReference type="Pfam" id="PF01154"/>
    </source>
</evidence>
<dbReference type="Pfam" id="PF01154">
    <property type="entry name" value="HMG_CoA_synt_N"/>
    <property type="match status" value="1"/>
</dbReference>
<dbReference type="NCBIfam" id="TIGR01833">
    <property type="entry name" value="HMG-CoA-S_euk"/>
    <property type="match status" value="1"/>
</dbReference>
<feature type="domain" description="Hydroxymethylglutaryl-coenzyme A synthase C-terminal" evidence="7">
    <location>
        <begin position="176"/>
        <end position="450"/>
    </location>
</feature>
<comment type="similarity">
    <text evidence="1 5">Belongs to the thiolase-like superfamily. HMG-CoA synthase family.</text>
</comment>
<keyword evidence="9" id="KW-1185">Reference proteome</keyword>
<dbReference type="GO" id="GO:0006696">
    <property type="term" value="P:ergosterol biosynthetic process"/>
    <property type="evidence" value="ECO:0007669"/>
    <property type="project" value="TreeGrafter"/>
</dbReference>
<dbReference type="SUPFAM" id="SSF53901">
    <property type="entry name" value="Thiolase-like"/>
    <property type="match status" value="2"/>
</dbReference>
<name>A0A9P4Y349_CRYP1</name>
<feature type="binding site" evidence="4">
    <location>
        <position position="156"/>
    </location>
    <ligand>
        <name>CoA</name>
        <dbReference type="ChEBI" id="CHEBI:57287"/>
    </ligand>
</feature>
<dbReference type="CDD" id="cd00827">
    <property type="entry name" value="init_cond_enzymes"/>
    <property type="match status" value="1"/>
</dbReference>
<evidence type="ECO:0000256" key="4">
    <source>
        <dbReference type="PIRSR" id="PIRSR610122-2"/>
    </source>
</evidence>
<proteinExistence type="inferred from homology"/>
<dbReference type="Proteomes" id="UP000803844">
    <property type="component" value="Unassembled WGS sequence"/>
</dbReference>
<organism evidence="8 9">
    <name type="scientific">Cryphonectria parasitica (strain ATCC 38755 / EP155)</name>
    <dbReference type="NCBI Taxonomy" id="660469"/>
    <lineage>
        <taxon>Eukaryota</taxon>
        <taxon>Fungi</taxon>
        <taxon>Dikarya</taxon>
        <taxon>Ascomycota</taxon>
        <taxon>Pezizomycotina</taxon>
        <taxon>Sordariomycetes</taxon>
        <taxon>Sordariomycetidae</taxon>
        <taxon>Diaporthales</taxon>
        <taxon>Cryphonectriaceae</taxon>
        <taxon>Cryphonectria-Endothia species complex</taxon>
        <taxon>Cryphonectria</taxon>
    </lineage>
</organism>
<evidence type="ECO:0000313" key="8">
    <source>
        <dbReference type="EMBL" id="KAF3765285.1"/>
    </source>
</evidence>
<dbReference type="InterPro" id="IPR016039">
    <property type="entry name" value="Thiolase-like"/>
</dbReference>
<sequence length="451" mass="50043">MTRPQNIGIKAVELYFPSQCVEQKELEKFDGVSEGKYTIGLGQTKMSFCDDREDIYSIALTAVASLMRKYSVNPKSIGRLEVGTETLLDKSKSVKSVLMQLFEDSNPNIEGVDTVNACYGGTNSLFNAVNWVEASAWDGRDAIVVAGDIALYGKGNARPTGGAGCVAMLVGADAPLVLDPGLRGTYMRHSYDFYKPDLTSEYPHVDGQLSLQCYAEAVDKCYEAYLEREASLRDEVHNGSPHTRALGFDYMCFHAPTCKTVAKSYARLFYNDFQKDPDNTFFKDIPPELGTLASAGGLADKRVEKEFLLLSKKHFTQRVQPATFVPTQCGNMYSASLYSALCGLLSLVDSQDLQGKRIGMFSYGSGLASSLFSIKVVGDTEDIRANLDLVRRLEERQVVAPETYDKMCHLRERAHLQKNFNPAGTIDSIVKGTYYLREIDNAFRRLYDVKA</sequence>
<feature type="binding site" evidence="4">
    <location>
        <position position="259"/>
    </location>
    <ligand>
        <name>CoA</name>
        <dbReference type="ChEBI" id="CHEBI:57287"/>
    </ligand>
</feature>
<evidence type="ECO:0000259" key="7">
    <source>
        <dbReference type="Pfam" id="PF08540"/>
    </source>
</evidence>
<dbReference type="EC" id="2.3.3.10" evidence="5"/>
<dbReference type="PANTHER" id="PTHR43323">
    <property type="entry name" value="3-HYDROXY-3-METHYLGLUTARYL COENZYME A SYNTHASE"/>
    <property type="match status" value="1"/>
</dbReference>
<evidence type="ECO:0000256" key="3">
    <source>
        <dbReference type="PIRSR" id="PIRSR610122-1"/>
    </source>
</evidence>
<dbReference type="GO" id="GO:0006084">
    <property type="term" value="P:acetyl-CoA metabolic process"/>
    <property type="evidence" value="ECO:0007669"/>
    <property type="project" value="InterPro"/>
</dbReference>
<feature type="active site" description="Proton donor/acceptor" evidence="3">
    <location>
        <position position="85"/>
    </location>
</feature>
<comment type="caution">
    <text evidence="8">The sequence shown here is derived from an EMBL/GenBank/DDBJ whole genome shotgun (WGS) entry which is preliminary data.</text>
</comment>
<dbReference type="Gene3D" id="3.40.47.10">
    <property type="match status" value="1"/>
</dbReference>
<evidence type="ECO:0000256" key="2">
    <source>
        <dbReference type="ARBA" id="ARBA00022679"/>
    </source>
</evidence>
<dbReference type="GO" id="GO:0010142">
    <property type="term" value="P:farnesyl diphosphate biosynthetic process, mevalonate pathway"/>
    <property type="evidence" value="ECO:0007669"/>
    <property type="project" value="InterPro"/>
</dbReference>
<evidence type="ECO:0000256" key="1">
    <source>
        <dbReference type="ARBA" id="ARBA00007061"/>
    </source>
</evidence>
<comment type="function">
    <text evidence="5">Catalyzes the condensation of acetyl-CoA with acetoacetyl-CoA to form HMG-CoA.</text>
</comment>
<dbReference type="PANTHER" id="PTHR43323:SF2">
    <property type="entry name" value="HYDROXYMETHYLGLUTARYL-COA SYNTHASE"/>
    <property type="match status" value="1"/>
</dbReference>
<evidence type="ECO:0000256" key="5">
    <source>
        <dbReference type="RuleBase" id="RU364071"/>
    </source>
</evidence>